<evidence type="ECO:0000259" key="2">
    <source>
        <dbReference type="Pfam" id="PF02397"/>
    </source>
</evidence>
<feature type="domain" description="Bacterial sugar transferase" evidence="2">
    <location>
        <begin position="71"/>
        <end position="116"/>
    </location>
</feature>
<protein>
    <recommendedName>
        <fullName evidence="2">Bacterial sugar transferase domain-containing protein</fullName>
    </recommendedName>
</protein>
<dbReference type="PANTHER" id="PTHR30576:SF0">
    <property type="entry name" value="UNDECAPRENYL-PHOSPHATE N-ACETYLGALACTOSAMINYL 1-PHOSPHATE TRANSFERASE-RELATED"/>
    <property type="match status" value="1"/>
</dbReference>
<accession>X1H3L9</accession>
<dbReference type="EMBL" id="BARU01034461">
    <property type="protein sequence ID" value="GAH63977.1"/>
    <property type="molecule type" value="Genomic_DNA"/>
</dbReference>
<dbReference type="Pfam" id="PF02397">
    <property type="entry name" value="Bac_transf"/>
    <property type="match status" value="1"/>
</dbReference>
<evidence type="ECO:0000256" key="1">
    <source>
        <dbReference type="SAM" id="Phobius"/>
    </source>
</evidence>
<sequence length="116" mass="13117">MIDEVMYIKDKANQSEVRRTIRSCEELGVVFRLLYTQSQHVITNAILSTIANARFLTFINIPNNSLALVIKKIMDIFISAIMIILFSPFFALTGILIKLNSKGPVIYKQARIGLRG</sequence>
<keyword evidence="1" id="KW-0812">Transmembrane</keyword>
<keyword evidence="1" id="KW-1133">Transmembrane helix</keyword>
<dbReference type="GO" id="GO:0016780">
    <property type="term" value="F:phosphotransferase activity, for other substituted phosphate groups"/>
    <property type="evidence" value="ECO:0007669"/>
    <property type="project" value="TreeGrafter"/>
</dbReference>
<feature type="transmembrane region" description="Helical" evidence="1">
    <location>
        <begin position="73"/>
        <end position="97"/>
    </location>
</feature>
<proteinExistence type="predicted"/>
<organism evidence="3">
    <name type="scientific">marine sediment metagenome</name>
    <dbReference type="NCBI Taxonomy" id="412755"/>
    <lineage>
        <taxon>unclassified sequences</taxon>
        <taxon>metagenomes</taxon>
        <taxon>ecological metagenomes</taxon>
    </lineage>
</organism>
<name>X1H3L9_9ZZZZ</name>
<feature type="transmembrane region" description="Helical" evidence="1">
    <location>
        <begin position="41"/>
        <end position="61"/>
    </location>
</feature>
<feature type="non-terminal residue" evidence="3">
    <location>
        <position position="116"/>
    </location>
</feature>
<evidence type="ECO:0000313" key="3">
    <source>
        <dbReference type="EMBL" id="GAH63977.1"/>
    </source>
</evidence>
<keyword evidence="1" id="KW-0472">Membrane</keyword>
<dbReference type="PANTHER" id="PTHR30576">
    <property type="entry name" value="COLANIC BIOSYNTHESIS UDP-GLUCOSE LIPID CARRIER TRANSFERASE"/>
    <property type="match status" value="1"/>
</dbReference>
<comment type="caution">
    <text evidence="3">The sequence shown here is derived from an EMBL/GenBank/DDBJ whole genome shotgun (WGS) entry which is preliminary data.</text>
</comment>
<dbReference type="InterPro" id="IPR003362">
    <property type="entry name" value="Bact_transf"/>
</dbReference>
<reference evidence="3" key="1">
    <citation type="journal article" date="2014" name="Front. Microbiol.">
        <title>High frequency of phylogenetically diverse reductive dehalogenase-homologous genes in deep subseafloor sedimentary metagenomes.</title>
        <authorList>
            <person name="Kawai M."/>
            <person name="Futagami T."/>
            <person name="Toyoda A."/>
            <person name="Takaki Y."/>
            <person name="Nishi S."/>
            <person name="Hori S."/>
            <person name="Arai W."/>
            <person name="Tsubouchi T."/>
            <person name="Morono Y."/>
            <person name="Uchiyama I."/>
            <person name="Ito T."/>
            <person name="Fujiyama A."/>
            <person name="Inagaki F."/>
            <person name="Takami H."/>
        </authorList>
    </citation>
    <scope>NUCLEOTIDE SEQUENCE</scope>
    <source>
        <strain evidence="3">Expedition CK06-06</strain>
    </source>
</reference>
<dbReference type="AlphaFoldDB" id="X1H3L9"/>
<gene>
    <name evidence="3" type="ORF">S03H2_54100</name>
</gene>